<dbReference type="AlphaFoldDB" id="A0A8J2FT39"/>
<dbReference type="Proteomes" id="UP000663859">
    <property type="component" value="Unassembled WGS sequence"/>
</dbReference>
<dbReference type="GO" id="GO:0016020">
    <property type="term" value="C:membrane"/>
    <property type="evidence" value="ECO:0007669"/>
    <property type="project" value="InterPro"/>
</dbReference>
<gene>
    <name evidence="3" type="ORF">MPNT_410009</name>
</gene>
<evidence type="ECO:0000313" key="3">
    <source>
        <dbReference type="EMBL" id="CAF0701739.1"/>
    </source>
</evidence>
<dbReference type="Pfam" id="PF05425">
    <property type="entry name" value="CopD"/>
    <property type="match status" value="1"/>
</dbReference>
<name>A0A8J2FT39_9BACT</name>
<keyword evidence="1" id="KW-1133">Transmembrane helix</keyword>
<evidence type="ECO:0000256" key="1">
    <source>
        <dbReference type="SAM" id="Phobius"/>
    </source>
</evidence>
<sequence length="122" mass="13679">MPLVGLRFRWIGRICLILLILTGSFNLAYRGFTWSDLFNGTLWQKTFGRTLGIRLLLVGVVLALSAVHDFYIGPRATALWQERPDDPRAARLRRQAGWIGRLSFLLALVIVALGIALVRGGF</sequence>
<feature type="domain" description="Copper resistance protein D" evidence="2">
    <location>
        <begin position="7"/>
        <end position="115"/>
    </location>
</feature>
<keyword evidence="1" id="KW-0472">Membrane</keyword>
<keyword evidence="1" id="KW-0812">Transmembrane</keyword>
<evidence type="ECO:0000259" key="2">
    <source>
        <dbReference type="Pfam" id="PF05425"/>
    </source>
</evidence>
<keyword evidence="4" id="KW-1185">Reference proteome</keyword>
<accession>A0A8J2FT39</accession>
<comment type="caution">
    <text evidence="3">The sequence shown here is derived from an EMBL/GenBank/DDBJ whole genome shotgun (WGS) entry which is preliminary data.</text>
</comment>
<protein>
    <recommendedName>
        <fullName evidence="2">Copper resistance protein D domain-containing protein</fullName>
    </recommendedName>
</protein>
<feature type="transmembrane region" description="Helical" evidence="1">
    <location>
        <begin position="12"/>
        <end position="32"/>
    </location>
</feature>
<reference evidence="3" key="1">
    <citation type="submission" date="2021-02" db="EMBL/GenBank/DDBJ databases">
        <authorList>
            <person name="Cremers G."/>
            <person name="Picone N."/>
        </authorList>
    </citation>
    <scope>NUCLEOTIDE SEQUENCE</scope>
    <source>
        <strain evidence="3">PQ17</strain>
    </source>
</reference>
<proteinExistence type="predicted"/>
<organism evidence="3 4">
    <name type="scientific">Candidatus Methylacidithermus pantelleriae</name>
    <dbReference type="NCBI Taxonomy" id="2744239"/>
    <lineage>
        <taxon>Bacteria</taxon>
        <taxon>Pseudomonadati</taxon>
        <taxon>Verrucomicrobiota</taxon>
        <taxon>Methylacidiphilae</taxon>
        <taxon>Methylacidiphilales</taxon>
        <taxon>Methylacidiphilaceae</taxon>
        <taxon>Candidatus Methylacidithermus</taxon>
    </lineage>
</organism>
<dbReference type="InterPro" id="IPR008457">
    <property type="entry name" value="Cu-R_CopD_dom"/>
</dbReference>
<feature type="transmembrane region" description="Helical" evidence="1">
    <location>
        <begin position="52"/>
        <end position="73"/>
    </location>
</feature>
<feature type="transmembrane region" description="Helical" evidence="1">
    <location>
        <begin position="98"/>
        <end position="118"/>
    </location>
</feature>
<dbReference type="EMBL" id="CAJNOB010000036">
    <property type="protein sequence ID" value="CAF0701739.1"/>
    <property type="molecule type" value="Genomic_DNA"/>
</dbReference>
<evidence type="ECO:0000313" key="4">
    <source>
        <dbReference type="Proteomes" id="UP000663859"/>
    </source>
</evidence>